<sequence>MSVGLPVAATVNYVDNTGAKNLYIIFVKGIKGRLNKLPSTCVGDMVMATVKKGKPVLRKKLVIVSVTGHNEFEDYKESNHSRRTLISISGLFVWTLQVIYLMDKSWINILNRLDPLYENGAKEFLHFASLDRPDASAILCPCRKCRNMKFVQKDLIVEHIVVDGFLTSYTSWIYHGEELFSSKLVNQLDKGDEMQDMLHEAFGIPPTSFVDMDTSDEGFDGFLLCLKNYVRNRRYPEGAIAEGRWIDELMTFCSWYLDDVETKSNPPLRSDVLSNETTDQEGRRSSREKDLSLMTLHVLKHTNMFYLILFPQPHIVKIKKENPRLSRHNVDQIHNERFQLWFRNHVEKMHMVGEKKTEDIQTLAIGPLIQAKRMTGYICDGVRYLTKSRDVKKKPQNSGIMLKAITQSYASTKDKNPILAEVSFNGILTDIIELYYSKNLKFVLFKCKWVNNSKGLIEKDDYGFTLVNFNHLLYTRHQLSDEPFIFASQAQQVFYVDHPMEKEWRIVVKLKPRGFYDLGDDTPTIEHKEGHMELWPEQQLDDTTFETEEDIEWVREGVPGLEIDPEILESNEAYDEDDNIS</sequence>
<evidence type="ECO:0000259" key="6">
    <source>
        <dbReference type="Pfam" id="PF13960"/>
    </source>
</evidence>
<evidence type="ECO:0000259" key="7">
    <source>
        <dbReference type="Pfam" id="PF13963"/>
    </source>
</evidence>
<evidence type="ECO:0000256" key="2">
    <source>
        <dbReference type="ARBA" id="ARBA00022980"/>
    </source>
</evidence>
<feature type="domain" description="DUF4218" evidence="6">
    <location>
        <begin position="222"/>
        <end position="269"/>
    </location>
</feature>
<reference evidence="8 9" key="1">
    <citation type="journal article" date="2021" name="bioRxiv">
        <title>Chromosome-scale and haplotype-resolved genome assembly of a tetraploid potato cultivar.</title>
        <authorList>
            <person name="Sun H."/>
            <person name="Jiao W.-B."/>
            <person name="Krause K."/>
            <person name="Campoy J.A."/>
            <person name="Goel M."/>
            <person name="Folz-Donahue K."/>
            <person name="Kukat C."/>
            <person name="Huettel B."/>
            <person name="Schneeberger K."/>
        </authorList>
    </citation>
    <scope>NUCLEOTIDE SEQUENCE [LARGE SCALE GENOMIC DNA]</scope>
    <source>
        <strain evidence="8">SolTubOtavaFocal</strain>
        <tissue evidence="8">Leaves</tissue>
    </source>
</reference>
<dbReference type="InterPro" id="IPR000218">
    <property type="entry name" value="Ribosomal_uL14"/>
</dbReference>
<feature type="domain" description="DUF4216" evidence="5">
    <location>
        <begin position="432"/>
        <end position="507"/>
    </location>
</feature>
<accession>A0ABQ7VKF8</accession>
<keyword evidence="9" id="KW-1185">Reference proteome</keyword>
<evidence type="ECO:0000259" key="5">
    <source>
        <dbReference type="Pfam" id="PF13952"/>
    </source>
</evidence>
<evidence type="ECO:0000313" key="8">
    <source>
        <dbReference type="EMBL" id="KAH0768740.1"/>
    </source>
</evidence>
<feature type="region of interest" description="Disordered" evidence="4">
    <location>
        <begin position="267"/>
        <end position="288"/>
    </location>
</feature>
<dbReference type="InterPro" id="IPR036853">
    <property type="entry name" value="Ribosomal_uL14_sf"/>
</dbReference>
<dbReference type="InterPro" id="IPR025312">
    <property type="entry name" value="DUF4216"/>
</dbReference>
<keyword evidence="3" id="KW-0687">Ribonucleoprotein</keyword>
<organism evidence="8 9">
    <name type="scientific">Solanum tuberosum</name>
    <name type="common">Potato</name>
    <dbReference type="NCBI Taxonomy" id="4113"/>
    <lineage>
        <taxon>Eukaryota</taxon>
        <taxon>Viridiplantae</taxon>
        <taxon>Streptophyta</taxon>
        <taxon>Embryophyta</taxon>
        <taxon>Tracheophyta</taxon>
        <taxon>Spermatophyta</taxon>
        <taxon>Magnoliopsida</taxon>
        <taxon>eudicotyledons</taxon>
        <taxon>Gunneridae</taxon>
        <taxon>Pentapetalae</taxon>
        <taxon>asterids</taxon>
        <taxon>lamiids</taxon>
        <taxon>Solanales</taxon>
        <taxon>Solanaceae</taxon>
        <taxon>Solanoideae</taxon>
        <taxon>Solaneae</taxon>
        <taxon>Solanum</taxon>
    </lineage>
</organism>
<dbReference type="InterPro" id="IPR029480">
    <property type="entry name" value="Transpos_assoc"/>
</dbReference>
<dbReference type="EMBL" id="JAIVGD010000011">
    <property type="protein sequence ID" value="KAH0768740.1"/>
    <property type="molecule type" value="Genomic_DNA"/>
</dbReference>
<dbReference type="Gene3D" id="2.40.150.20">
    <property type="entry name" value="Ribosomal protein L14"/>
    <property type="match status" value="1"/>
</dbReference>
<dbReference type="Pfam" id="PF13952">
    <property type="entry name" value="DUF4216"/>
    <property type="match status" value="1"/>
</dbReference>
<evidence type="ECO:0008006" key="10">
    <source>
        <dbReference type="Google" id="ProtNLM"/>
    </source>
</evidence>
<evidence type="ECO:0000256" key="3">
    <source>
        <dbReference type="ARBA" id="ARBA00023274"/>
    </source>
</evidence>
<dbReference type="Proteomes" id="UP000826656">
    <property type="component" value="Unassembled WGS sequence"/>
</dbReference>
<dbReference type="PANTHER" id="PTHR48451:SF1">
    <property type="entry name" value="DUF4218 DOMAIN-CONTAINING PROTEIN"/>
    <property type="match status" value="1"/>
</dbReference>
<proteinExistence type="inferred from homology"/>
<keyword evidence="2" id="KW-0689">Ribosomal protein</keyword>
<feature type="compositionally biased region" description="Polar residues" evidence="4">
    <location>
        <begin position="267"/>
        <end position="277"/>
    </location>
</feature>
<evidence type="ECO:0000313" key="9">
    <source>
        <dbReference type="Proteomes" id="UP000826656"/>
    </source>
</evidence>
<dbReference type="Pfam" id="PF13960">
    <property type="entry name" value="DUF4218"/>
    <property type="match status" value="1"/>
</dbReference>
<evidence type="ECO:0000256" key="4">
    <source>
        <dbReference type="SAM" id="MobiDB-lite"/>
    </source>
</evidence>
<dbReference type="InterPro" id="IPR025452">
    <property type="entry name" value="DUF4218"/>
</dbReference>
<name>A0ABQ7VKF8_SOLTU</name>
<comment type="caution">
    <text evidence="8">The sequence shown here is derived from an EMBL/GenBank/DDBJ whole genome shotgun (WGS) entry which is preliminary data.</text>
</comment>
<dbReference type="Pfam" id="PF13963">
    <property type="entry name" value="Transpos_assoc"/>
    <property type="match status" value="1"/>
</dbReference>
<dbReference type="SUPFAM" id="SSF50193">
    <property type="entry name" value="Ribosomal protein L14"/>
    <property type="match status" value="1"/>
</dbReference>
<evidence type="ECO:0000256" key="1">
    <source>
        <dbReference type="ARBA" id="ARBA00010745"/>
    </source>
</evidence>
<protein>
    <recommendedName>
        <fullName evidence="10">Transposase-associated domain-containing protein</fullName>
    </recommendedName>
</protein>
<dbReference type="Pfam" id="PF00238">
    <property type="entry name" value="Ribosomal_L14"/>
    <property type="match status" value="1"/>
</dbReference>
<gene>
    <name evidence="8" type="ORF">KY290_012721</name>
</gene>
<feature type="domain" description="Transposase-associated" evidence="7">
    <location>
        <begin position="104"/>
        <end position="177"/>
    </location>
</feature>
<dbReference type="PANTHER" id="PTHR48451">
    <property type="entry name" value="DUF4218 DOMAIN-CONTAINING PROTEIN"/>
    <property type="match status" value="1"/>
</dbReference>
<dbReference type="SMART" id="SM01374">
    <property type="entry name" value="Ribosomal_L14"/>
    <property type="match status" value="1"/>
</dbReference>
<comment type="similarity">
    <text evidence="1">Belongs to the universal ribosomal protein uL14 family.</text>
</comment>